<keyword evidence="1" id="KW-0732">Signal</keyword>
<organism evidence="3 4">
    <name type="scientific">Candidatus Fischerbacteria bacterium RBG_13_37_8</name>
    <dbReference type="NCBI Taxonomy" id="1817863"/>
    <lineage>
        <taxon>Bacteria</taxon>
        <taxon>Candidatus Fischeribacteriota</taxon>
    </lineage>
</organism>
<dbReference type="PANTHER" id="PTHR23150:SF19">
    <property type="entry name" value="FORMYLGLYCINE-GENERATING ENZYME"/>
    <property type="match status" value="1"/>
</dbReference>
<protein>
    <recommendedName>
        <fullName evidence="2">Sulfatase-modifying factor enzyme-like domain-containing protein</fullName>
    </recommendedName>
</protein>
<dbReference type="PANTHER" id="PTHR23150">
    <property type="entry name" value="SULFATASE MODIFYING FACTOR 1, 2"/>
    <property type="match status" value="1"/>
</dbReference>
<dbReference type="AlphaFoldDB" id="A0A1F5VKZ8"/>
<feature type="signal peptide" evidence="1">
    <location>
        <begin position="1"/>
        <end position="20"/>
    </location>
</feature>
<dbReference type="InterPro" id="IPR016187">
    <property type="entry name" value="CTDL_fold"/>
</dbReference>
<dbReference type="EMBL" id="MFGW01000141">
    <property type="protein sequence ID" value="OGF64064.1"/>
    <property type="molecule type" value="Genomic_DNA"/>
</dbReference>
<evidence type="ECO:0000313" key="4">
    <source>
        <dbReference type="Proteomes" id="UP000178943"/>
    </source>
</evidence>
<reference evidence="3 4" key="1">
    <citation type="journal article" date="2016" name="Nat. Commun.">
        <title>Thousands of microbial genomes shed light on interconnected biogeochemical processes in an aquifer system.</title>
        <authorList>
            <person name="Anantharaman K."/>
            <person name="Brown C.T."/>
            <person name="Hug L.A."/>
            <person name="Sharon I."/>
            <person name="Castelle C.J."/>
            <person name="Probst A.J."/>
            <person name="Thomas B.C."/>
            <person name="Singh A."/>
            <person name="Wilkins M.J."/>
            <person name="Karaoz U."/>
            <person name="Brodie E.L."/>
            <person name="Williams K.H."/>
            <person name="Hubbard S.S."/>
            <person name="Banfield J.F."/>
        </authorList>
    </citation>
    <scope>NUCLEOTIDE SEQUENCE [LARGE SCALE GENOMIC DNA]</scope>
</reference>
<dbReference type="GO" id="GO:0120147">
    <property type="term" value="F:formylglycine-generating oxidase activity"/>
    <property type="evidence" value="ECO:0007669"/>
    <property type="project" value="TreeGrafter"/>
</dbReference>
<dbReference type="InterPro" id="IPR051043">
    <property type="entry name" value="Sulfatase_Mod_Factor_Kinase"/>
</dbReference>
<proteinExistence type="predicted"/>
<dbReference type="Pfam" id="PF03781">
    <property type="entry name" value="FGE-sulfatase"/>
    <property type="match status" value="1"/>
</dbReference>
<sequence length="244" mass="27912">MKKIIINLLLLSLLISIGNADKSNVLDERLGKEIHIAAGDYYVGSDKVKDEKPMRIMHIEAFSLDIHAVTNIQYVNFLEKSSYTTEGPFDWNKAKTQPLHPATNVTYKDAQAYAVFHGKRLPTEWEWEIAARSLKKENAYVWGKNPEPDKCNWLSDINNPKMTTPVFQYEPNELGFYDMAGNVFEWTSSTYPEEFLKGKNASQYTVMVLKGGSWTNIIYDITVSARVPFPANRSLEWIGFRCAK</sequence>
<dbReference type="SUPFAM" id="SSF56436">
    <property type="entry name" value="C-type lectin-like"/>
    <property type="match status" value="1"/>
</dbReference>
<evidence type="ECO:0000256" key="1">
    <source>
        <dbReference type="SAM" id="SignalP"/>
    </source>
</evidence>
<gene>
    <name evidence="3" type="ORF">A2Y62_15505</name>
</gene>
<accession>A0A1F5VKZ8</accession>
<name>A0A1F5VKZ8_9BACT</name>
<feature type="domain" description="Sulfatase-modifying factor enzyme-like" evidence="2">
    <location>
        <begin position="32"/>
        <end position="244"/>
    </location>
</feature>
<dbReference type="STRING" id="1817863.A2Y62_15505"/>
<dbReference type="Gene3D" id="3.90.1580.10">
    <property type="entry name" value="paralog of FGE (formylglycine-generating enzyme)"/>
    <property type="match status" value="1"/>
</dbReference>
<comment type="caution">
    <text evidence="3">The sequence shown here is derived from an EMBL/GenBank/DDBJ whole genome shotgun (WGS) entry which is preliminary data.</text>
</comment>
<feature type="chain" id="PRO_5009522012" description="Sulfatase-modifying factor enzyme-like domain-containing protein" evidence="1">
    <location>
        <begin position="21"/>
        <end position="244"/>
    </location>
</feature>
<evidence type="ECO:0000259" key="2">
    <source>
        <dbReference type="Pfam" id="PF03781"/>
    </source>
</evidence>
<dbReference type="InterPro" id="IPR005532">
    <property type="entry name" value="SUMF_dom"/>
</dbReference>
<evidence type="ECO:0000313" key="3">
    <source>
        <dbReference type="EMBL" id="OGF64064.1"/>
    </source>
</evidence>
<dbReference type="Proteomes" id="UP000178943">
    <property type="component" value="Unassembled WGS sequence"/>
</dbReference>
<dbReference type="InterPro" id="IPR042095">
    <property type="entry name" value="SUMF_sf"/>
</dbReference>